<evidence type="ECO:0000256" key="1">
    <source>
        <dbReference type="SAM" id="MobiDB-lite"/>
    </source>
</evidence>
<dbReference type="Pfam" id="PF03050">
    <property type="entry name" value="DDE_Tnp_IS66"/>
    <property type="match status" value="1"/>
</dbReference>
<dbReference type="AlphaFoldDB" id="A0A080M1X8"/>
<dbReference type="InterPro" id="IPR052344">
    <property type="entry name" value="Transposase-related"/>
</dbReference>
<proteinExistence type="predicted"/>
<feature type="domain" description="Transposase IS66 central" evidence="2">
    <location>
        <begin position="123"/>
        <end position="381"/>
    </location>
</feature>
<evidence type="ECO:0000313" key="4">
    <source>
        <dbReference type="Proteomes" id="UP000021315"/>
    </source>
</evidence>
<protein>
    <submittedName>
        <fullName evidence="3">Transposase</fullName>
    </submittedName>
</protein>
<evidence type="ECO:0000313" key="3">
    <source>
        <dbReference type="EMBL" id="KFB75292.1"/>
    </source>
</evidence>
<organism evidence="3 4">
    <name type="scientific">Candidatus Accumulibacter cognatus</name>
    <dbReference type="NCBI Taxonomy" id="2954383"/>
    <lineage>
        <taxon>Bacteria</taxon>
        <taxon>Pseudomonadati</taxon>
        <taxon>Pseudomonadota</taxon>
        <taxon>Betaproteobacteria</taxon>
        <taxon>Candidatus Accumulibacter</taxon>
    </lineage>
</organism>
<dbReference type="RefSeq" id="WP_034952247.1">
    <property type="nucleotide sequence ID" value="NZ_JDST02000096.1"/>
</dbReference>
<feature type="region of interest" description="Disordered" evidence="1">
    <location>
        <begin position="1"/>
        <end position="27"/>
    </location>
</feature>
<dbReference type="NCBIfam" id="NF033517">
    <property type="entry name" value="transpos_IS66"/>
    <property type="match status" value="1"/>
</dbReference>
<dbReference type="Proteomes" id="UP000021315">
    <property type="component" value="Unassembled WGS sequence"/>
</dbReference>
<dbReference type="PANTHER" id="PTHR33678">
    <property type="entry name" value="BLL1576 PROTEIN"/>
    <property type="match status" value="1"/>
</dbReference>
<reference evidence="3" key="1">
    <citation type="submission" date="2014-02" db="EMBL/GenBank/DDBJ databases">
        <title>Expanding our view of genomic diversity in Candidatus Accumulibacter clades.</title>
        <authorList>
            <person name="Skennerton C.T."/>
            <person name="Barr J.J."/>
            <person name="Slater F.R."/>
            <person name="Bond P.L."/>
            <person name="Tyson G.W."/>
        </authorList>
    </citation>
    <scope>NUCLEOTIDE SEQUENCE [LARGE SCALE GENOMIC DNA]</scope>
</reference>
<sequence>MAKAPSGAAAPAARRPGRQPGAPGFGRNQKLTVNAVLDHWPARCAACDEPFAAEPVAQAYGGYDEIEVPPADPNAPGLRLWVTQHRFWEAQCGCGHCSRYQPPRAVVLPEWEGARVDAQQMLGPRLAGLIVMLCLRYRLSRAKVQELLWELLGLQLSAGLLDQTIRQSAGQVAPVEELLREEIERAGLLHLDETPWRESGLLLWVFNAVTTVVYFIGARSAEIFVNALQGGLAGCLISDGYAVYRSYLNRIRCLAHLLRKARGLAEATCRHTSQVGQQLLDLLGALMQATQAARDGPSEDLAEQQAPNLAQLKALCERHQNSPFAKLGEFCREMLNDWEAIIRPLLDPSLPLTNHAAERLLRHWVIARRLSFGTRSEQGTRAFALLASIIDTCRARKVSAWDYLSTALQAGRQGLPMPPLPAVSVGG</sequence>
<dbReference type="EMBL" id="JDST02000096">
    <property type="protein sequence ID" value="KFB75292.1"/>
    <property type="molecule type" value="Genomic_DNA"/>
</dbReference>
<evidence type="ECO:0000259" key="2">
    <source>
        <dbReference type="Pfam" id="PF03050"/>
    </source>
</evidence>
<comment type="caution">
    <text evidence="3">The sequence shown here is derived from an EMBL/GenBank/DDBJ whole genome shotgun (WGS) entry which is preliminary data.</text>
</comment>
<dbReference type="InterPro" id="IPR004291">
    <property type="entry name" value="Transposase_IS66_central"/>
</dbReference>
<keyword evidence="4" id="KW-1185">Reference proteome</keyword>
<dbReference type="PANTHER" id="PTHR33678:SF2">
    <property type="match status" value="1"/>
</dbReference>
<gene>
    <name evidence="3" type="ORF">AW06_003664</name>
</gene>
<name>A0A080M1X8_9PROT</name>
<dbReference type="STRING" id="1453999.AW06_003664"/>
<accession>A0A080M1X8</accession>